<keyword evidence="2" id="KW-1133">Transmembrane helix</keyword>
<keyword evidence="2" id="KW-0812">Transmembrane</keyword>
<feature type="transmembrane region" description="Helical" evidence="2">
    <location>
        <begin position="68"/>
        <end position="86"/>
    </location>
</feature>
<dbReference type="EMBL" id="BAAARE010000006">
    <property type="protein sequence ID" value="GAA2480190.1"/>
    <property type="molecule type" value="Genomic_DNA"/>
</dbReference>
<evidence type="ECO:0000313" key="4">
    <source>
        <dbReference type="Proteomes" id="UP001500730"/>
    </source>
</evidence>
<feature type="region of interest" description="Disordered" evidence="1">
    <location>
        <begin position="1"/>
        <end position="73"/>
    </location>
</feature>
<dbReference type="Proteomes" id="UP001500730">
    <property type="component" value="Unassembled WGS sequence"/>
</dbReference>
<keyword evidence="2" id="KW-0472">Membrane</keyword>
<protein>
    <submittedName>
        <fullName evidence="3">Uncharacterized protein</fullName>
    </submittedName>
</protein>
<evidence type="ECO:0000256" key="2">
    <source>
        <dbReference type="SAM" id="Phobius"/>
    </source>
</evidence>
<feature type="compositionally biased region" description="Low complexity" evidence="1">
    <location>
        <begin position="20"/>
        <end position="48"/>
    </location>
</feature>
<feature type="transmembrane region" description="Helical" evidence="2">
    <location>
        <begin position="92"/>
        <end position="110"/>
    </location>
</feature>
<proteinExistence type="predicted"/>
<keyword evidence="4" id="KW-1185">Reference proteome</keyword>
<accession>A0ABP5YF30</accession>
<gene>
    <name evidence="3" type="ORF">GCM10009858_17300</name>
</gene>
<organism evidence="3 4">
    <name type="scientific">Terrabacter carboxydivorans</name>
    <dbReference type="NCBI Taxonomy" id="619730"/>
    <lineage>
        <taxon>Bacteria</taxon>
        <taxon>Bacillati</taxon>
        <taxon>Actinomycetota</taxon>
        <taxon>Actinomycetes</taxon>
        <taxon>Micrococcales</taxon>
        <taxon>Intrasporangiaceae</taxon>
        <taxon>Terrabacter</taxon>
    </lineage>
</organism>
<evidence type="ECO:0000313" key="3">
    <source>
        <dbReference type="EMBL" id="GAA2480190.1"/>
    </source>
</evidence>
<reference evidence="4" key="1">
    <citation type="journal article" date="2019" name="Int. J. Syst. Evol. Microbiol.">
        <title>The Global Catalogue of Microorganisms (GCM) 10K type strain sequencing project: providing services to taxonomists for standard genome sequencing and annotation.</title>
        <authorList>
            <consortium name="The Broad Institute Genomics Platform"/>
            <consortium name="The Broad Institute Genome Sequencing Center for Infectious Disease"/>
            <person name="Wu L."/>
            <person name="Ma J."/>
        </authorList>
    </citation>
    <scope>NUCLEOTIDE SEQUENCE [LARGE SCALE GENOMIC DNA]</scope>
    <source>
        <strain evidence="4">JCM 16259</strain>
    </source>
</reference>
<comment type="caution">
    <text evidence="3">The sequence shown here is derived from an EMBL/GenBank/DDBJ whole genome shotgun (WGS) entry which is preliminary data.</text>
</comment>
<feature type="compositionally biased region" description="Pro residues" evidence="1">
    <location>
        <begin position="128"/>
        <end position="146"/>
    </location>
</feature>
<sequence length="146" mass="15020">MPHRPDGRTGAGTDEEGTVATRKSASSRSTKGTTTRARSSASRTTTAGTRRRTSSGSLYPRRRASRPGLPTTVGTALGTLVVTTLLDLSWPVRIALIVVVLVVGLAYVLWRHRAEIAAAAAQGAPGPTSTPAPDAPGDATPPPARG</sequence>
<evidence type="ECO:0000256" key="1">
    <source>
        <dbReference type="SAM" id="MobiDB-lite"/>
    </source>
</evidence>
<feature type="region of interest" description="Disordered" evidence="1">
    <location>
        <begin position="120"/>
        <end position="146"/>
    </location>
</feature>
<name>A0ABP5YF30_9MICO</name>